<dbReference type="Pfam" id="PF14310">
    <property type="entry name" value="Fn3-like"/>
    <property type="match status" value="1"/>
</dbReference>
<dbReference type="CDD" id="cd04084">
    <property type="entry name" value="CBM6_xylanase-like"/>
    <property type="match status" value="1"/>
</dbReference>
<protein>
    <submittedName>
        <fullName evidence="7">Glycoside hydrolase family 3 C-terminal domain-containing protein</fullName>
    </submittedName>
</protein>
<keyword evidence="3 7" id="KW-0378">Hydrolase</keyword>
<reference evidence="7 8" key="1">
    <citation type="submission" date="2023-08" db="EMBL/GenBank/DDBJ databases">
        <authorList>
            <person name="Girao M."/>
            <person name="Carvalho M.F."/>
        </authorList>
    </citation>
    <scope>NUCLEOTIDE SEQUENCE [LARGE SCALE GENOMIC DNA]</scope>
    <source>
        <strain evidence="7 8">CT-R113</strain>
    </source>
</reference>
<sequence length="983" mass="104033">MTTHATVPPHRDPGLPDERRLDDLLGRLTTEEKLGLLHQYQAPVERVGLGPFRTGTEALHGLAWLGPATVYPQAVGLASAWDPDLLRRVGEATADAVLASLDRGAGRNVWAPVVNPLRDPRWGRNEEGYSEDPWLTGLLATAHARGLAGDGARLRTAPTLKHFLGYNNEEDRCVTSSDLPPRVLHEYELPAYLPALADGAAVAVMPSYNLVNGRPAHLSPLIDEVLRAAAPDHLMVVSDAYAPANLAGLQNFHPDPPTAYAHAVRAGVDSLTQDDDRPDAPLGHLREALRRGLLTEADIDRAARRVLSVRLRLGEFDPGPPAGSGTADAPAAGGDTAGAYADDTPAHRALAREAATRSLVLLRNDGLLPLRDVRRVAVIGQLADTVLEDWYSGTLPYAVTARAGIAGRVGAVFCEGADRIRLEAHGRGLVVSPSGGGPLETTGPDPDAGPDPYTGQGQDSGPAPHRTDDDGHTRPGRLRGEDSGTSAFDLLDWGGGAFALRSAGSGLHVDEQPDGTLACTAPGPGTWEVRQTFRFEERPDGLTGLVQVHTGHRVAVGPEGVLRLTDDPAHAAGFRITGLGSGAAEAARVAATADVAVVVAGDHPMVNGRETEDRADLDLPTAQERVLRAVHAANPATVLVLTSGYPFAVTWADDHVPAILWSAHGGQEYGNALADVLFGDAEPSGRLTQTWYRSADDLPGILDYDIIGARGTYLYFEGEPLYPFGHGLGYTRVEYAAPEVTVDGGRVTVTVMVANTGSRPADEVVQVYTRQLASRVRTPLRALRGFTRVRVEPGGGAVAAVSFDVKDLALWDTTRDRFVVEEAPREVLVGRSATDVRAGAALNVPGEVIPPREAYTPWSATGYDEARGTSLCPLTPERGDAVRARTDGAWAAFHDVDLGGGATGCDLSVNAEHATTLRLRLDDPGDGPTLAVVDVPAGKDRYDFSVVRASAAPDGVPVHGTRDLYLVFERAGTAVASLGLTRD</sequence>
<dbReference type="InterPro" id="IPR001764">
    <property type="entry name" value="Glyco_hydro_3_N"/>
</dbReference>
<dbReference type="EMBL" id="JAUZMY010000020">
    <property type="protein sequence ID" value="MEE2039547.1"/>
    <property type="molecule type" value="Genomic_DNA"/>
</dbReference>
<feature type="compositionally biased region" description="Basic and acidic residues" evidence="4">
    <location>
        <begin position="465"/>
        <end position="482"/>
    </location>
</feature>
<dbReference type="GO" id="GO:0016787">
    <property type="term" value="F:hydrolase activity"/>
    <property type="evidence" value="ECO:0007669"/>
    <property type="project" value="UniProtKB-KW"/>
</dbReference>
<dbReference type="SMART" id="SM01217">
    <property type="entry name" value="Fn3_like"/>
    <property type="match status" value="1"/>
</dbReference>
<dbReference type="InterPro" id="IPR017853">
    <property type="entry name" value="GH"/>
</dbReference>
<feature type="region of interest" description="Disordered" evidence="4">
    <location>
        <begin position="428"/>
        <end position="485"/>
    </location>
</feature>
<feature type="domain" description="Cellulose binding type IV" evidence="5">
    <location>
        <begin position="851"/>
        <end position="982"/>
    </location>
</feature>
<evidence type="ECO:0000313" key="7">
    <source>
        <dbReference type="EMBL" id="MEE2039547.1"/>
    </source>
</evidence>
<gene>
    <name evidence="7" type="ORF">Q8791_20200</name>
</gene>
<dbReference type="Pfam" id="PF01915">
    <property type="entry name" value="Glyco_hydro_3_C"/>
    <property type="match status" value="1"/>
</dbReference>
<dbReference type="PANTHER" id="PTHR42721">
    <property type="entry name" value="SUGAR HYDROLASE-RELATED"/>
    <property type="match status" value="1"/>
</dbReference>
<dbReference type="InterPro" id="IPR036881">
    <property type="entry name" value="Glyco_hydro_3_C_sf"/>
</dbReference>
<evidence type="ECO:0000313" key="8">
    <source>
        <dbReference type="Proteomes" id="UP001356095"/>
    </source>
</evidence>
<accession>A0ABU7KBW6</accession>
<dbReference type="InterPro" id="IPR036962">
    <property type="entry name" value="Glyco_hydro_3_N_sf"/>
</dbReference>
<evidence type="ECO:0000259" key="6">
    <source>
        <dbReference type="SMART" id="SM01217"/>
    </source>
</evidence>
<dbReference type="SMART" id="SM00606">
    <property type="entry name" value="CBD_IV"/>
    <property type="match status" value="1"/>
</dbReference>
<evidence type="ECO:0000256" key="3">
    <source>
        <dbReference type="ARBA" id="ARBA00022801"/>
    </source>
</evidence>
<dbReference type="InterPro" id="IPR002772">
    <property type="entry name" value="Glyco_hydro_3_C"/>
</dbReference>
<dbReference type="PANTHER" id="PTHR42721:SF3">
    <property type="entry name" value="BETA-D-XYLOSIDASE 5-RELATED"/>
    <property type="match status" value="1"/>
</dbReference>
<dbReference type="SUPFAM" id="SSF49785">
    <property type="entry name" value="Galactose-binding domain-like"/>
    <property type="match status" value="1"/>
</dbReference>
<dbReference type="Gene3D" id="3.20.20.300">
    <property type="entry name" value="Glycoside hydrolase, family 3, N-terminal domain"/>
    <property type="match status" value="1"/>
</dbReference>
<dbReference type="Gene3D" id="2.60.40.10">
    <property type="entry name" value="Immunoglobulins"/>
    <property type="match status" value="1"/>
</dbReference>
<dbReference type="InterPro" id="IPR044993">
    <property type="entry name" value="BXL"/>
</dbReference>
<feature type="region of interest" description="Disordered" evidence="4">
    <location>
        <begin position="317"/>
        <end position="340"/>
    </location>
</feature>
<dbReference type="InterPro" id="IPR005084">
    <property type="entry name" value="CBM6"/>
</dbReference>
<dbReference type="Proteomes" id="UP001356095">
    <property type="component" value="Unassembled WGS sequence"/>
</dbReference>
<dbReference type="Gene3D" id="2.60.120.380">
    <property type="match status" value="1"/>
</dbReference>
<dbReference type="PRINTS" id="PR00133">
    <property type="entry name" value="GLHYDRLASE3"/>
</dbReference>
<comment type="caution">
    <text evidence="7">The sequence shown here is derived from an EMBL/GenBank/DDBJ whole genome shotgun (WGS) entry which is preliminary data.</text>
</comment>
<organism evidence="7 8">
    <name type="scientific">Nocardiopsis codii</name>
    <dbReference type="NCBI Taxonomy" id="3065942"/>
    <lineage>
        <taxon>Bacteria</taxon>
        <taxon>Bacillati</taxon>
        <taxon>Actinomycetota</taxon>
        <taxon>Actinomycetes</taxon>
        <taxon>Streptosporangiales</taxon>
        <taxon>Nocardiopsidaceae</taxon>
        <taxon>Nocardiopsis</taxon>
    </lineage>
</organism>
<comment type="similarity">
    <text evidence="1">Belongs to the glycosyl hydrolase 3 family.</text>
</comment>
<dbReference type="InterPro" id="IPR008979">
    <property type="entry name" value="Galactose-bd-like_sf"/>
</dbReference>
<keyword evidence="2" id="KW-0732">Signal</keyword>
<dbReference type="InterPro" id="IPR006584">
    <property type="entry name" value="Cellulose-bd_IV"/>
</dbReference>
<dbReference type="SUPFAM" id="SSF52279">
    <property type="entry name" value="Beta-D-glucan exohydrolase, C-terminal domain"/>
    <property type="match status" value="1"/>
</dbReference>
<dbReference type="Pfam" id="PF00933">
    <property type="entry name" value="Glyco_hydro_3"/>
    <property type="match status" value="1"/>
</dbReference>
<feature type="compositionally biased region" description="Low complexity" evidence="4">
    <location>
        <begin position="441"/>
        <end position="455"/>
    </location>
</feature>
<dbReference type="RefSeq" id="WP_330093316.1">
    <property type="nucleotide sequence ID" value="NZ_JAUZMY010000020.1"/>
</dbReference>
<dbReference type="Gene3D" id="3.40.50.1700">
    <property type="entry name" value="Glycoside hydrolase family 3 C-terminal domain"/>
    <property type="match status" value="1"/>
</dbReference>
<dbReference type="Pfam" id="PF03422">
    <property type="entry name" value="CBM_6"/>
    <property type="match status" value="1"/>
</dbReference>
<feature type="domain" description="Fibronectin type III-like" evidence="6">
    <location>
        <begin position="763"/>
        <end position="833"/>
    </location>
</feature>
<feature type="compositionally biased region" description="Low complexity" evidence="4">
    <location>
        <begin position="323"/>
        <end position="340"/>
    </location>
</feature>
<dbReference type="InterPro" id="IPR013783">
    <property type="entry name" value="Ig-like_fold"/>
</dbReference>
<evidence type="ECO:0000256" key="4">
    <source>
        <dbReference type="SAM" id="MobiDB-lite"/>
    </source>
</evidence>
<dbReference type="Gene3D" id="2.60.120.260">
    <property type="entry name" value="Galactose-binding domain-like"/>
    <property type="match status" value="1"/>
</dbReference>
<evidence type="ECO:0000256" key="2">
    <source>
        <dbReference type="ARBA" id="ARBA00022729"/>
    </source>
</evidence>
<keyword evidence="8" id="KW-1185">Reference proteome</keyword>
<proteinExistence type="inferred from homology"/>
<evidence type="ECO:0000256" key="1">
    <source>
        <dbReference type="ARBA" id="ARBA00005336"/>
    </source>
</evidence>
<dbReference type="InterPro" id="IPR026891">
    <property type="entry name" value="Fn3-like"/>
</dbReference>
<evidence type="ECO:0000259" key="5">
    <source>
        <dbReference type="SMART" id="SM00606"/>
    </source>
</evidence>
<dbReference type="SUPFAM" id="SSF51445">
    <property type="entry name" value="(Trans)glycosidases"/>
    <property type="match status" value="1"/>
</dbReference>
<name>A0ABU7KBW6_9ACTN</name>